<dbReference type="Proteomes" id="UP000611459">
    <property type="component" value="Unassembled WGS sequence"/>
</dbReference>
<gene>
    <name evidence="6" type="ORF">J4M89_28030</name>
    <name evidence="5" type="ORF">JIN94_23455</name>
</gene>
<dbReference type="SUPFAM" id="SSF48008">
    <property type="entry name" value="GntR ligand-binding domain-like"/>
    <property type="match status" value="1"/>
</dbReference>
<dbReference type="OrthoDB" id="9799812at2"/>
<name>A0A1R1W0K9_9BURK</name>
<dbReference type="InterPro" id="IPR008920">
    <property type="entry name" value="TF_FadR/GntR_C"/>
</dbReference>
<evidence type="ECO:0000256" key="2">
    <source>
        <dbReference type="ARBA" id="ARBA00023125"/>
    </source>
</evidence>
<dbReference type="PANTHER" id="PTHR43537">
    <property type="entry name" value="TRANSCRIPTIONAL REGULATOR, GNTR FAMILY"/>
    <property type="match status" value="1"/>
</dbReference>
<dbReference type="InterPro" id="IPR036390">
    <property type="entry name" value="WH_DNA-bd_sf"/>
</dbReference>
<protein>
    <submittedName>
        <fullName evidence="5">GntR family transcriptional regulator</fullName>
    </submittedName>
</protein>
<dbReference type="Pfam" id="PF00392">
    <property type="entry name" value="GntR"/>
    <property type="match status" value="1"/>
</dbReference>
<dbReference type="InterPro" id="IPR011711">
    <property type="entry name" value="GntR_C"/>
</dbReference>
<evidence type="ECO:0000313" key="8">
    <source>
        <dbReference type="Proteomes" id="UP000664048"/>
    </source>
</evidence>
<organism evidence="5 7">
    <name type="scientific">Burkholderia contaminans</name>
    <dbReference type="NCBI Taxonomy" id="488447"/>
    <lineage>
        <taxon>Bacteria</taxon>
        <taxon>Pseudomonadati</taxon>
        <taxon>Pseudomonadota</taxon>
        <taxon>Betaproteobacteria</taxon>
        <taxon>Burkholderiales</taxon>
        <taxon>Burkholderiaceae</taxon>
        <taxon>Burkholderia</taxon>
        <taxon>Burkholderia cepacia complex</taxon>
    </lineage>
</organism>
<accession>A0A1R1W0K9</accession>
<keyword evidence="2" id="KW-0238">DNA-binding</keyword>
<reference evidence="5" key="1">
    <citation type="submission" date="2021-01" db="EMBL/GenBank/DDBJ databases">
        <title>Outbreak of Burkholderia contaminns endophthalmitis traced to a clinical ventilation system.</title>
        <authorList>
            <person name="Lipuma J."/>
            <person name="Spilker T."/>
            <person name="Kratholm J."/>
        </authorList>
    </citation>
    <scope>NUCLEOTIDE SEQUENCE</scope>
    <source>
        <strain evidence="5">HI4954</strain>
    </source>
</reference>
<dbReference type="Pfam" id="PF07729">
    <property type="entry name" value="FCD"/>
    <property type="match status" value="1"/>
</dbReference>
<dbReference type="CDD" id="cd07377">
    <property type="entry name" value="WHTH_GntR"/>
    <property type="match status" value="1"/>
</dbReference>
<evidence type="ECO:0000256" key="3">
    <source>
        <dbReference type="ARBA" id="ARBA00023163"/>
    </source>
</evidence>
<dbReference type="SMART" id="SM00345">
    <property type="entry name" value="HTH_GNTR"/>
    <property type="match status" value="1"/>
</dbReference>
<reference evidence="6 8" key="2">
    <citation type="submission" date="2021-03" db="EMBL/GenBank/DDBJ databases">
        <title>Clinical course, treatment and visual outcome of an outbreak of Burkholderia contaminans endophthalmitis following cataract surgery.</title>
        <authorList>
            <person name="Lind C."/>
            <person name="Olsen K."/>
            <person name="Angelsen N.K."/>
            <person name="Krefting E.A."/>
            <person name="Fossen K."/>
            <person name="Gravningen K."/>
            <person name="Depoorter E."/>
            <person name="Vandamme P."/>
            <person name="Bertelsen G."/>
        </authorList>
    </citation>
    <scope>NUCLEOTIDE SEQUENCE [LARGE SCALE GENOMIC DNA]</scope>
    <source>
        <strain evidence="6 8">51242556</strain>
    </source>
</reference>
<dbReference type="SMART" id="SM00895">
    <property type="entry name" value="FCD"/>
    <property type="match status" value="1"/>
</dbReference>
<dbReference type="PANTHER" id="PTHR43537:SF49">
    <property type="entry name" value="TRANSCRIPTIONAL REGULATORY PROTEIN"/>
    <property type="match status" value="1"/>
</dbReference>
<sequence length="220" mass="23912">MVVGMDFGVKEDRSLADRIAGALADRIISGVIAPGEWLRQDHIAAEFGASHVPVREAFRRLEAQGLAVVEPRRGVRAAPLEPADVLEMAKMRAAFEALALREAIPALDASALEELDAILDQESAAHGIAVLATLNLRFHRALTARCGMPRLIDAIGDMHRASSRHLYATWQQLDWQHRSNDEHRDIVRAIRDGDVDAACAALSAHILAAGDALAEALRSR</sequence>
<comment type="caution">
    <text evidence="5">The sequence shown here is derived from an EMBL/GenBank/DDBJ whole genome shotgun (WGS) entry which is preliminary data.</text>
</comment>
<evidence type="ECO:0000256" key="1">
    <source>
        <dbReference type="ARBA" id="ARBA00023015"/>
    </source>
</evidence>
<dbReference type="SUPFAM" id="SSF46785">
    <property type="entry name" value="Winged helix' DNA-binding domain"/>
    <property type="match status" value="1"/>
</dbReference>
<proteinExistence type="predicted"/>
<keyword evidence="3" id="KW-0804">Transcription</keyword>
<keyword evidence="1" id="KW-0805">Transcription regulation</keyword>
<dbReference type="EMBL" id="JAENIB010000010">
    <property type="protein sequence ID" value="MBK1932849.1"/>
    <property type="molecule type" value="Genomic_DNA"/>
</dbReference>
<evidence type="ECO:0000313" key="5">
    <source>
        <dbReference type="EMBL" id="MBK1932849.1"/>
    </source>
</evidence>
<dbReference type="InterPro" id="IPR000524">
    <property type="entry name" value="Tscrpt_reg_HTH_GntR"/>
</dbReference>
<dbReference type="EMBL" id="JAGEMX010000011">
    <property type="protein sequence ID" value="MBO1833243.1"/>
    <property type="molecule type" value="Genomic_DNA"/>
</dbReference>
<dbReference type="PROSITE" id="PS50949">
    <property type="entry name" value="HTH_GNTR"/>
    <property type="match status" value="1"/>
</dbReference>
<evidence type="ECO:0000313" key="6">
    <source>
        <dbReference type="EMBL" id="MBO1833243.1"/>
    </source>
</evidence>
<feature type="domain" description="HTH gntR-type" evidence="4">
    <location>
        <begin position="13"/>
        <end position="80"/>
    </location>
</feature>
<dbReference type="Proteomes" id="UP000664048">
    <property type="component" value="Unassembled WGS sequence"/>
</dbReference>
<dbReference type="AlphaFoldDB" id="A0A1R1W0K9"/>
<dbReference type="GO" id="GO:0003677">
    <property type="term" value="F:DNA binding"/>
    <property type="evidence" value="ECO:0007669"/>
    <property type="project" value="UniProtKB-KW"/>
</dbReference>
<keyword evidence="8" id="KW-1185">Reference proteome</keyword>
<evidence type="ECO:0000313" key="7">
    <source>
        <dbReference type="Proteomes" id="UP000611459"/>
    </source>
</evidence>
<dbReference type="GO" id="GO:0003700">
    <property type="term" value="F:DNA-binding transcription factor activity"/>
    <property type="evidence" value="ECO:0007669"/>
    <property type="project" value="InterPro"/>
</dbReference>
<dbReference type="Gene3D" id="1.20.120.530">
    <property type="entry name" value="GntR ligand-binding domain-like"/>
    <property type="match status" value="1"/>
</dbReference>
<evidence type="ECO:0000259" key="4">
    <source>
        <dbReference type="PROSITE" id="PS50949"/>
    </source>
</evidence>
<dbReference type="Gene3D" id="1.10.10.10">
    <property type="entry name" value="Winged helix-like DNA-binding domain superfamily/Winged helix DNA-binding domain"/>
    <property type="match status" value="1"/>
</dbReference>
<dbReference type="InterPro" id="IPR036388">
    <property type="entry name" value="WH-like_DNA-bd_sf"/>
</dbReference>